<evidence type="ECO:0000259" key="7">
    <source>
        <dbReference type="PROSITE" id="PS50199"/>
    </source>
</evidence>
<keyword evidence="4" id="KW-0175">Coiled coil</keyword>
<dbReference type="EMBL" id="JARVLH010000008">
    <property type="protein sequence ID" value="MEX5286204.1"/>
    <property type="molecule type" value="Genomic_DNA"/>
</dbReference>
<evidence type="ECO:0000256" key="6">
    <source>
        <dbReference type="SAM" id="Phobius"/>
    </source>
</evidence>
<dbReference type="PROSITE" id="PS50199">
    <property type="entry name" value="ZF_RANBP2_2"/>
    <property type="match status" value="1"/>
</dbReference>
<keyword evidence="2" id="KW-0863">Zinc-finger</keyword>
<dbReference type="Pfam" id="PF12773">
    <property type="entry name" value="DZR"/>
    <property type="match status" value="1"/>
</dbReference>
<feature type="region of interest" description="Disordered" evidence="5">
    <location>
        <begin position="71"/>
        <end position="99"/>
    </location>
</feature>
<dbReference type="Proteomes" id="UP001559623">
    <property type="component" value="Unassembled WGS sequence"/>
</dbReference>
<keyword evidence="6" id="KW-1133">Transmembrane helix</keyword>
<keyword evidence="9" id="KW-1185">Reference proteome</keyword>
<evidence type="ECO:0000313" key="8">
    <source>
        <dbReference type="EMBL" id="MEX5286204.1"/>
    </source>
</evidence>
<keyword evidence="6" id="KW-0812">Transmembrane</keyword>
<gene>
    <name evidence="8" type="ORF">QCO44_11345</name>
</gene>
<proteinExistence type="predicted"/>
<evidence type="ECO:0000256" key="2">
    <source>
        <dbReference type="ARBA" id="ARBA00022771"/>
    </source>
</evidence>
<feature type="compositionally biased region" description="Low complexity" evidence="5">
    <location>
        <begin position="81"/>
        <end position="95"/>
    </location>
</feature>
<dbReference type="InterPro" id="IPR001876">
    <property type="entry name" value="Znf_RanBP2"/>
</dbReference>
<feature type="coiled-coil region" evidence="4">
    <location>
        <begin position="279"/>
        <end position="331"/>
    </location>
</feature>
<evidence type="ECO:0000256" key="1">
    <source>
        <dbReference type="ARBA" id="ARBA00022723"/>
    </source>
</evidence>
<keyword evidence="1" id="KW-0479">Metal-binding</keyword>
<keyword evidence="3" id="KW-0862">Zinc</keyword>
<dbReference type="InterPro" id="IPR025874">
    <property type="entry name" value="DZR"/>
</dbReference>
<name>A0ABV3X827_9FIRM</name>
<feature type="domain" description="RanBP2-type" evidence="7">
    <location>
        <begin position="27"/>
        <end position="56"/>
    </location>
</feature>
<dbReference type="RefSeq" id="WP_368847921.1">
    <property type="nucleotide sequence ID" value="NZ_CP194411.1"/>
</dbReference>
<organism evidence="8 9">
    <name type="scientific">Selenomonas sputigena</name>
    <dbReference type="NCBI Taxonomy" id="69823"/>
    <lineage>
        <taxon>Bacteria</taxon>
        <taxon>Bacillati</taxon>
        <taxon>Bacillota</taxon>
        <taxon>Negativicutes</taxon>
        <taxon>Selenomonadales</taxon>
        <taxon>Selenomonadaceae</taxon>
        <taxon>Selenomonas</taxon>
    </lineage>
</organism>
<feature type="transmembrane region" description="Helical" evidence="6">
    <location>
        <begin position="111"/>
        <end position="132"/>
    </location>
</feature>
<evidence type="ECO:0000256" key="3">
    <source>
        <dbReference type="ARBA" id="ARBA00022833"/>
    </source>
</evidence>
<sequence length="442" mass="48317">MEQHCCVCGVAVRKGAAFCPECGASLQPVGWACPRCGGQNPQDAAFCGACGARKSDGVSDATTMMPPVQPQQTGHFPRPSAAPMAAQPQPPAWQGGASGGAQRSVLQDMRLWAAVIVLLILLAAGGGSYYYFNYMNEGNYIKQYSLAANAVGEIDGLLGSEVRAEKLKGAAANNVRQKLQARKNSFDDTAKDFAKRTPFKGYETQHADTISLLQKESALVDEIMTVLANPLDAQADEMIKTIREDIAARSDLGAKIQVQGANFVAAAELSSVPQQLALFVSAERKAEEERKRVEKEKSERLAAMNAFFSKMEELINRYESAKTDLNDIMNSSYKNDIIWADYFRTVDRAKNTRQAFRNELKGIAAPAGAEDIKAELDNVLAHALTYCELKSQAAHLQFNRYYTNASKKEAEARAMDDDIQKEYAAFKSHFQEEKARLTAGGI</sequence>
<evidence type="ECO:0000256" key="4">
    <source>
        <dbReference type="SAM" id="Coils"/>
    </source>
</evidence>
<comment type="caution">
    <text evidence="8">The sequence shown here is derived from an EMBL/GenBank/DDBJ whole genome shotgun (WGS) entry which is preliminary data.</text>
</comment>
<keyword evidence="6" id="KW-0472">Membrane</keyword>
<evidence type="ECO:0000256" key="5">
    <source>
        <dbReference type="SAM" id="MobiDB-lite"/>
    </source>
</evidence>
<accession>A0ABV3X827</accession>
<protein>
    <submittedName>
        <fullName evidence="8">Zinc ribbon domain-containing protein</fullName>
    </submittedName>
</protein>
<evidence type="ECO:0000313" key="9">
    <source>
        <dbReference type="Proteomes" id="UP001559623"/>
    </source>
</evidence>
<reference evidence="8 9" key="1">
    <citation type="submission" date="2023-04" db="EMBL/GenBank/DDBJ databases">
        <title>Genome Sequence of Selenomonas sputigena ATCC 33150.</title>
        <authorList>
            <person name="Miller D.P."/>
            <person name="Anvari S."/>
            <person name="Polson S.W."/>
            <person name="Macdonald M."/>
            <person name="Mcdowell J.V."/>
        </authorList>
    </citation>
    <scope>NUCLEOTIDE SEQUENCE [LARGE SCALE GENOMIC DNA]</scope>
    <source>
        <strain evidence="8 9">ATCC 33150</strain>
    </source>
</reference>
<dbReference type="PROSITE" id="PS01358">
    <property type="entry name" value="ZF_RANBP2_1"/>
    <property type="match status" value="1"/>
</dbReference>